<gene>
    <name evidence="2" type="ORF">KC01_LOCUS28224</name>
</gene>
<organism evidence="2 3">
    <name type="scientific">Knipowitschia caucasica</name>
    <name type="common">Caucasian dwarf goby</name>
    <name type="synonym">Pomatoschistus caucasicus</name>
    <dbReference type="NCBI Taxonomy" id="637954"/>
    <lineage>
        <taxon>Eukaryota</taxon>
        <taxon>Metazoa</taxon>
        <taxon>Chordata</taxon>
        <taxon>Craniata</taxon>
        <taxon>Vertebrata</taxon>
        <taxon>Euteleostomi</taxon>
        <taxon>Actinopterygii</taxon>
        <taxon>Neopterygii</taxon>
        <taxon>Teleostei</taxon>
        <taxon>Neoteleostei</taxon>
        <taxon>Acanthomorphata</taxon>
        <taxon>Gobiaria</taxon>
        <taxon>Gobiiformes</taxon>
        <taxon>Gobioidei</taxon>
        <taxon>Gobiidae</taxon>
        <taxon>Gobiinae</taxon>
        <taxon>Knipowitschia</taxon>
    </lineage>
</organism>
<feature type="compositionally biased region" description="Pro residues" evidence="1">
    <location>
        <begin position="61"/>
        <end position="76"/>
    </location>
</feature>
<dbReference type="AlphaFoldDB" id="A0AAV2LDI3"/>
<feature type="region of interest" description="Disordered" evidence="1">
    <location>
        <begin position="1"/>
        <end position="78"/>
    </location>
</feature>
<dbReference type="EMBL" id="OZ035845">
    <property type="protein sequence ID" value="CAL1600074.1"/>
    <property type="molecule type" value="Genomic_DNA"/>
</dbReference>
<keyword evidence="3" id="KW-1185">Reference proteome</keyword>
<evidence type="ECO:0000256" key="1">
    <source>
        <dbReference type="SAM" id="MobiDB-lite"/>
    </source>
</evidence>
<evidence type="ECO:0000313" key="3">
    <source>
        <dbReference type="Proteomes" id="UP001497482"/>
    </source>
</evidence>
<feature type="compositionally biased region" description="Pro residues" evidence="1">
    <location>
        <begin position="36"/>
        <end position="52"/>
    </location>
</feature>
<reference evidence="2 3" key="1">
    <citation type="submission" date="2024-04" db="EMBL/GenBank/DDBJ databases">
        <authorList>
            <person name="Waldvogel A.-M."/>
            <person name="Schoenle A."/>
        </authorList>
    </citation>
    <scope>NUCLEOTIDE SEQUENCE [LARGE SCALE GENOMIC DNA]</scope>
</reference>
<feature type="region of interest" description="Disordered" evidence="1">
    <location>
        <begin position="95"/>
        <end position="116"/>
    </location>
</feature>
<accession>A0AAV2LDI3</accession>
<dbReference type="Proteomes" id="UP001497482">
    <property type="component" value="Chromosome 23"/>
</dbReference>
<proteinExistence type="predicted"/>
<name>A0AAV2LDI3_KNICA</name>
<feature type="compositionally biased region" description="Basic and acidic residues" evidence="1">
    <location>
        <begin position="9"/>
        <end position="20"/>
    </location>
</feature>
<protein>
    <submittedName>
        <fullName evidence="2">Uncharacterized protein</fullName>
    </submittedName>
</protein>
<evidence type="ECO:0000313" key="2">
    <source>
        <dbReference type="EMBL" id="CAL1600074.1"/>
    </source>
</evidence>
<sequence>MVGNWRHGSVREWGRPKDRGQYPLPPSLLPSSPSSPSSPPLPPPSSPSPLLPSSPSSPSSLLPPPPPPPPQSPPLLFPQSLTQLRPTAAALVAVIDGPGTAPQSEGTRRASPSERPSQMCSQLLCHGNPCPFITRAT</sequence>